<evidence type="ECO:0000259" key="4">
    <source>
        <dbReference type="PROSITE" id="PS50271"/>
    </source>
</evidence>
<dbReference type="Pfam" id="PF02148">
    <property type="entry name" value="zf-UBP"/>
    <property type="match status" value="1"/>
</dbReference>
<dbReference type="InterPro" id="IPR001607">
    <property type="entry name" value="Znf_UBP"/>
</dbReference>
<dbReference type="GO" id="GO:0008270">
    <property type="term" value="F:zinc ion binding"/>
    <property type="evidence" value="ECO:0007669"/>
    <property type="project" value="UniProtKB-KW"/>
</dbReference>
<dbReference type="GO" id="GO:0007265">
    <property type="term" value="P:Ras protein signal transduction"/>
    <property type="evidence" value="ECO:0007669"/>
    <property type="project" value="TreeGrafter"/>
</dbReference>
<feature type="domain" description="UBP-type" evidence="4">
    <location>
        <begin position="7"/>
        <end position="102"/>
    </location>
</feature>
<keyword evidence="1" id="KW-0863">Zinc-finger</keyword>
<evidence type="ECO:0000256" key="2">
    <source>
        <dbReference type="SAM" id="Coils"/>
    </source>
</evidence>
<dbReference type="GO" id="GO:0061630">
    <property type="term" value="F:ubiquitin protein ligase activity"/>
    <property type="evidence" value="ECO:0007669"/>
    <property type="project" value="TreeGrafter"/>
</dbReference>
<reference evidence="5" key="2">
    <citation type="submission" date="2023-05" db="EMBL/GenBank/DDBJ databases">
        <authorList>
            <person name="Fouks B."/>
        </authorList>
    </citation>
    <scope>NUCLEOTIDE SEQUENCE</scope>
    <source>
        <strain evidence="5">Stay&amp;Tobe</strain>
        <tissue evidence="5">Testes</tissue>
    </source>
</reference>
<evidence type="ECO:0000256" key="1">
    <source>
        <dbReference type="PROSITE-ProRule" id="PRU00502"/>
    </source>
</evidence>
<dbReference type="GO" id="GO:0005737">
    <property type="term" value="C:cytoplasm"/>
    <property type="evidence" value="ECO:0007669"/>
    <property type="project" value="TreeGrafter"/>
</dbReference>
<dbReference type="SMART" id="SM00290">
    <property type="entry name" value="ZnF_UBP"/>
    <property type="match status" value="1"/>
</dbReference>
<evidence type="ECO:0000313" key="5">
    <source>
        <dbReference type="EMBL" id="KAJ9588923.1"/>
    </source>
</evidence>
<accession>A0AAD8A001</accession>
<dbReference type="SUPFAM" id="SSF57850">
    <property type="entry name" value="RING/U-box"/>
    <property type="match status" value="1"/>
</dbReference>
<feature type="compositionally biased region" description="Low complexity" evidence="3">
    <location>
        <begin position="276"/>
        <end position="285"/>
    </location>
</feature>
<dbReference type="PANTHER" id="PTHR24007:SF7">
    <property type="entry name" value="BRCA1-ASSOCIATED PROTEIN"/>
    <property type="match status" value="1"/>
</dbReference>
<name>A0AAD8A001_DIPPU</name>
<dbReference type="PROSITE" id="PS50271">
    <property type="entry name" value="ZF_UBP"/>
    <property type="match status" value="1"/>
</dbReference>
<dbReference type="InterPro" id="IPR013083">
    <property type="entry name" value="Znf_RING/FYVE/PHD"/>
</dbReference>
<dbReference type="Proteomes" id="UP001233999">
    <property type="component" value="Unassembled WGS sequence"/>
</dbReference>
<dbReference type="Gene3D" id="3.30.40.10">
    <property type="entry name" value="Zinc/RING finger domain, C3HC4 (zinc finger)"/>
    <property type="match status" value="1"/>
</dbReference>
<organism evidence="5 6">
    <name type="scientific">Diploptera punctata</name>
    <name type="common">Pacific beetle cockroach</name>
    <dbReference type="NCBI Taxonomy" id="6984"/>
    <lineage>
        <taxon>Eukaryota</taxon>
        <taxon>Metazoa</taxon>
        <taxon>Ecdysozoa</taxon>
        <taxon>Arthropoda</taxon>
        <taxon>Hexapoda</taxon>
        <taxon>Insecta</taxon>
        <taxon>Pterygota</taxon>
        <taxon>Neoptera</taxon>
        <taxon>Polyneoptera</taxon>
        <taxon>Dictyoptera</taxon>
        <taxon>Blattodea</taxon>
        <taxon>Blaberoidea</taxon>
        <taxon>Blaberidae</taxon>
        <taxon>Diplopterinae</taxon>
        <taxon>Diploptera</taxon>
    </lineage>
</organism>
<gene>
    <name evidence="5" type="ORF">L9F63_017801</name>
</gene>
<dbReference type="EMBL" id="JASPKZ010005296">
    <property type="protein sequence ID" value="KAJ9588923.1"/>
    <property type="molecule type" value="Genomic_DNA"/>
</dbReference>
<protein>
    <recommendedName>
        <fullName evidence="4">UBP-type domain-containing protein</fullName>
    </recommendedName>
</protein>
<feature type="region of interest" description="Disordered" evidence="3">
    <location>
        <begin position="271"/>
        <end position="295"/>
    </location>
</feature>
<keyword evidence="6" id="KW-1185">Reference proteome</keyword>
<dbReference type="PANTHER" id="PTHR24007">
    <property type="entry name" value="BRCA1-ASSOCIATED PROTEIN"/>
    <property type="match status" value="1"/>
</dbReference>
<dbReference type="GO" id="GO:0016567">
    <property type="term" value="P:protein ubiquitination"/>
    <property type="evidence" value="ECO:0007669"/>
    <property type="project" value="TreeGrafter"/>
</dbReference>
<keyword evidence="2" id="KW-0175">Coiled coil</keyword>
<keyword evidence="1" id="KW-0862">Zinc</keyword>
<comment type="caution">
    <text evidence="5">The sequence shown here is derived from an EMBL/GenBank/DDBJ whole genome shotgun (WGS) entry which is preliminary data.</text>
</comment>
<proteinExistence type="predicted"/>
<reference evidence="5" key="1">
    <citation type="journal article" date="2023" name="IScience">
        <title>Live-bearing cockroach genome reveals convergent evolutionary mechanisms linked to viviparity in insects and beyond.</title>
        <authorList>
            <person name="Fouks B."/>
            <person name="Harrison M.C."/>
            <person name="Mikhailova A.A."/>
            <person name="Marchal E."/>
            <person name="English S."/>
            <person name="Carruthers M."/>
            <person name="Jennings E.C."/>
            <person name="Chiamaka E.L."/>
            <person name="Frigard R.A."/>
            <person name="Pippel M."/>
            <person name="Attardo G.M."/>
            <person name="Benoit J.B."/>
            <person name="Bornberg-Bauer E."/>
            <person name="Tobe S.S."/>
        </authorList>
    </citation>
    <scope>NUCLEOTIDE SEQUENCE</scope>
    <source>
        <strain evidence="5">Stay&amp;Tobe</strain>
    </source>
</reference>
<dbReference type="AlphaFoldDB" id="A0AAD8A001"/>
<feature type="coiled-coil region" evidence="2">
    <location>
        <begin position="143"/>
        <end position="239"/>
    </location>
</feature>
<evidence type="ECO:0000256" key="3">
    <source>
        <dbReference type="SAM" id="MobiDB-lite"/>
    </source>
</evidence>
<evidence type="ECO:0000313" key="6">
    <source>
        <dbReference type="Proteomes" id="UP001233999"/>
    </source>
</evidence>
<sequence length="295" mass="34167">MLIFALTVVQCADTCRLRNWLLITAVFECHSADSLWICLICGHVGCGRYVQGHAYEHYHETQHCYSMQLGNNRVWDYVGDNFVHRLLQNKGDGKLVEGSAPAGKQQFDDEKLDSVQLEFTYLLTSQLDSQRLYFEDKITRLEQQALAETAELQEKACKALEENQKLQGKLLLLTREKQTMDKKLQQLSSKLATTQSELQDEQQMNKSLQQNQQVWQTKFQSLEKQFNEYKDKKDKELEDVKEQLRDVMFFLEAQKQISESADRDEIAEGRIVIGEAAPPSGSSASARKERRRRHR</sequence>
<keyword evidence="1" id="KW-0479">Metal-binding</keyword>